<dbReference type="Proteomes" id="UP000198937">
    <property type="component" value="Unassembled WGS sequence"/>
</dbReference>
<evidence type="ECO:0000313" key="1">
    <source>
        <dbReference type="EMBL" id="SCL64472.1"/>
    </source>
</evidence>
<dbReference type="OrthoDB" id="3396870at2"/>
<keyword evidence="2" id="KW-1185">Reference proteome</keyword>
<gene>
    <name evidence="1" type="ORF">GA0070617_5481</name>
</gene>
<organism evidence="1 2">
    <name type="scientific">Micromonospora yangpuensis</name>
    <dbReference type="NCBI Taxonomy" id="683228"/>
    <lineage>
        <taxon>Bacteria</taxon>
        <taxon>Bacillati</taxon>
        <taxon>Actinomycetota</taxon>
        <taxon>Actinomycetes</taxon>
        <taxon>Micromonosporales</taxon>
        <taxon>Micromonosporaceae</taxon>
        <taxon>Micromonospora</taxon>
    </lineage>
</organism>
<protein>
    <submittedName>
        <fullName evidence="1">Uncharacterized protein</fullName>
    </submittedName>
</protein>
<accession>A0A1C6VDQ8</accession>
<proteinExistence type="predicted"/>
<sequence>MTETPETNHPEWCVPPLCDAEVPALPALGGAHRGEPRRLVLALSDGDAMLVVAQLQQPAGEASPQLAVQVAGGRLVLVPVDQVQMMVDHLAPLLGLTLTAAA</sequence>
<name>A0A1C6VDQ8_9ACTN</name>
<dbReference type="EMBL" id="FMIA01000002">
    <property type="protein sequence ID" value="SCL64472.1"/>
    <property type="molecule type" value="Genomic_DNA"/>
</dbReference>
<dbReference type="RefSeq" id="WP_091444834.1">
    <property type="nucleotide sequence ID" value="NZ_BMMJ01000007.1"/>
</dbReference>
<evidence type="ECO:0000313" key="2">
    <source>
        <dbReference type="Proteomes" id="UP000198937"/>
    </source>
</evidence>
<reference evidence="1 2" key="1">
    <citation type="submission" date="2016-06" db="EMBL/GenBank/DDBJ databases">
        <authorList>
            <person name="Kjaerup R.B."/>
            <person name="Dalgaard T.S."/>
            <person name="Juul-Madsen H.R."/>
        </authorList>
    </citation>
    <scope>NUCLEOTIDE SEQUENCE [LARGE SCALE GENOMIC DNA]</scope>
    <source>
        <strain evidence="1 2">DSM 45577</strain>
    </source>
</reference>
<dbReference type="AlphaFoldDB" id="A0A1C6VDQ8"/>
<dbReference type="STRING" id="683228.GA0070617_5481"/>